<keyword evidence="2" id="KW-1185">Reference proteome</keyword>
<gene>
    <name evidence="1" type="ORF">ILYODFUR_036052</name>
</gene>
<protein>
    <submittedName>
        <fullName evidence="1">Uncharacterized protein</fullName>
    </submittedName>
</protein>
<proteinExistence type="predicted"/>
<comment type="caution">
    <text evidence="1">The sequence shown here is derived from an EMBL/GenBank/DDBJ whole genome shotgun (WGS) entry which is preliminary data.</text>
</comment>
<evidence type="ECO:0000313" key="1">
    <source>
        <dbReference type="EMBL" id="MEQ2242459.1"/>
    </source>
</evidence>
<sequence length="104" mass="11968">MCLLSSKNIQIQKMNEQKSSVLLNFTWRMGLVQSAEGLHLILYLKLETAWLLETIILMATTVKIIYLPLKHSRPQKGRVLRQMKPIGSGRTLIVQNFFPDLSLM</sequence>
<organism evidence="1 2">
    <name type="scientific">Ilyodon furcidens</name>
    <name type="common">goldbreast splitfin</name>
    <dbReference type="NCBI Taxonomy" id="33524"/>
    <lineage>
        <taxon>Eukaryota</taxon>
        <taxon>Metazoa</taxon>
        <taxon>Chordata</taxon>
        <taxon>Craniata</taxon>
        <taxon>Vertebrata</taxon>
        <taxon>Euteleostomi</taxon>
        <taxon>Actinopterygii</taxon>
        <taxon>Neopterygii</taxon>
        <taxon>Teleostei</taxon>
        <taxon>Neoteleostei</taxon>
        <taxon>Acanthomorphata</taxon>
        <taxon>Ovalentaria</taxon>
        <taxon>Atherinomorphae</taxon>
        <taxon>Cyprinodontiformes</taxon>
        <taxon>Goodeidae</taxon>
        <taxon>Ilyodon</taxon>
    </lineage>
</organism>
<accession>A0ABV0UCI4</accession>
<evidence type="ECO:0000313" key="2">
    <source>
        <dbReference type="Proteomes" id="UP001482620"/>
    </source>
</evidence>
<dbReference type="EMBL" id="JAHRIQ010065065">
    <property type="protein sequence ID" value="MEQ2242459.1"/>
    <property type="molecule type" value="Genomic_DNA"/>
</dbReference>
<reference evidence="1 2" key="1">
    <citation type="submission" date="2021-06" db="EMBL/GenBank/DDBJ databases">
        <authorList>
            <person name="Palmer J.M."/>
        </authorList>
    </citation>
    <scope>NUCLEOTIDE SEQUENCE [LARGE SCALE GENOMIC DNA]</scope>
    <source>
        <strain evidence="2">if_2019</strain>
        <tissue evidence="1">Muscle</tissue>
    </source>
</reference>
<name>A0ABV0UCI4_9TELE</name>
<dbReference type="Proteomes" id="UP001482620">
    <property type="component" value="Unassembled WGS sequence"/>
</dbReference>
<feature type="non-terminal residue" evidence="1">
    <location>
        <position position="104"/>
    </location>
</feature>